<dbReference type="SUPFAM" id="SSF53732">
    <property type="entry name" value="Aconitase iron-sulfur domain"/>
    <property type="match status" value="1"/>
</dbReference>
<dbReference type="PROSITE" id="PS01244">
    <property type="entry name" value="ACONITASE_2"/>
    <property type="match status" value="1"/>
</dbReference>
<keyword evidence="6 9" id="KW-0408">Iron</keyword>
<dbReference type="Gene3D" id="3.20.19.10">
    <property type="entry name" value="Aconitase, domain 4"/>
    <property type="match status" value="1"/>
</dbReference>
<protein>
    <recommendedName>
        <fullName evidence="9">Aconitate hydratase</fullName>
        <shortName evidence="9">Aconitase</shortName>
        <ecNumber evidence="9">4.2.1.3</ecNumber>
    </recommendedName>
</protein>
<dbReference type="InterPro" id="IPR018136">
    <property type="entry name" value="Aconitase_4Fe-4S_BS"/>
</dbReference>
<sequence>MRDSFGTRASFEGHHIVDLGAMARRFPKVATRPVSSRILLENLLRHENGTSVTSADIEAVASGRAGGDVEIAFHPGRVVMQDYAGLPVLLDLAGLRDAAAVRGLDPARLHPAVPSALVVDHSLIAEAAGRADAAALNLAQEFDANTERFAFLKWAQRAFDGLRVVPPGKGIVHQVHIEHLAEVVSERSRPDGVWLHPDTVIGTDSHTPMVNGLGVVGWGVGGIEAEAVLLGEAVSMQLPPTVGIRLEGDVPTGILATDIVLALAERLRRHGVVGAMLEFYGPGVAALAVADRVTIANMTPEFGATCSFFPTDSRTLDYLRLTGRDERRVGCIEAYLRHNRLWFEPDFVPDTDDRLTFRLDGLRRVVSGPSRPEQARDLADMPAVAAAAIGAQRTESTVLRDGDIAIAAITSCTNTSNPSAMMAAGLLARRARQRGLAVPAHVKTSFAPGSQVVTDYLDAAGCLDHLAALGFQVVGYACATCVGNGGGLKPHIEAAYDAAPAHLVSVLSGNRNFEGRIHAKVRSNFLASPPLVVAYALAGTVLVDLTRDPVGHDREGRPVLLDDLWPSAAEIDAALTEHVTRQPFERRYAGIEEGTPDWQNLAATEDACFPWHPDSSFLRSPPFFDLPPLFAPGAPVLRAARPLLVLGDMVTTDHISPVGQIAAWGPAAGYLREQGIAPSAFNAYGARRGAHEVMVRGTFAGTRLRNELADRGGGFTRLLPEDVTLDIFAASRACLDRNEDLIVVAGKMYGAGSARDWASKGTRLLGIKAVLAESFERIHRANLVRMGVLPLEFAEGVDRLMLGIGGRERLSLATPLADLVPRQNVPMLLHRADGSTIGFSARLRVDTAVEMDYLKAGGILPYVAHRLWERAGLAA</sequence>
<dbReference type="InterPro" id="IPR015928">
    <property type="entry name" value="Aconitase/3IPM_dehydase_swvl"/>
</dbReference>
<dbReference type="InterPro" id="IPR015931">
    <property type="entry name" value="Acnase/IPM_dHydase_lsu_aba_1/3"/>
</dbReference>
<feature type="domain" description="Aconitase/3-isopropylmalate dehydratase large subunit alpha/beta/alpha" evidence="10">
    <location>
        <begin position="67"/>
        <end position="539"/>
    </location>
</feature>
<proteinExistence type="inferred from homology"/>
<feature type="domain" description="Aconitase A/isopropylmalate dehydratase small subunit swivel" evidence="11">
    <location>
        <begin position="669"/>
        <end position="795"/>
    </location>
</feature>
<evidence type="ECO:0000256" key="6">
    <source>
        <dbReference type="ARBA" id="ARBA00023004"/>
    </source>
</evidence>
<keyword evidence="5" id="KW-0479">Metal-binding</keyword>
<dbReference type="PROSITE" id="PS00450">
    <property type="entry name" value="ACONITASE_1"/>
    <property type="match status" value="1"/>
</dbReference>
<dbReference type="GO" id="GO:0003994">
    <property type="term" value="F:aconitate hydratase activity"/>
    <property type="evidence" value="ECO:0007669"/>
    <property type="project" value="UniProtKB-EC"/>
</dbReference>
<evidence type="ECO:0000256" key="5">
    <source>
        <dbReference type="ARBA" id="ARBA00022723"/>
    </source>
</evidence>
<evidence type="ECO:0000256" key="3">
    <source>
        <dbReference type="ARBA" id="ARBA00007185"/>
    </source>
</evidence>
<evidence type="ECO:0000313" key="12">
    <source>
        <dbReference type="EMBL" id="MDQ0348102.1"/>
    </source>
</evidence>
<dbReference type="Gene3D" id="6.10.190.10">
    <property type="match status" value="1"/>
</dbReference>
<dbReference type="EC" id="4.2.1.3" evidence="9"/>
<evidence type="ECO:0000256" key="8">
    <source>
        <dbReference type="ARBA" id="ARBA00023501"/>
    </source>
</evidence>
<dbReference type="EMBL" id="JAUSUH010000005">
    <property type="protein sequence ID" value="MDQ0348102.1"/>
    <property type="molecule type" value="Genomic_DNA"/>
</dbReference>
<comment type="pathway">
    <text evidence="2">Carbohydrate metabolism; tricarboxylic acid cycle; isocitrate from oxaloacetate: step 2/2.</text>
</comment>
<comment type="cofactor">
    <cofactor evidence="1">
        <name>[4Fe-4S] cluster</name>
        <dbReference type="ChEBI" id="CHEBI:49883"/>
    </cofactor>
</comment>
<accession>A0ABU0DI63</accession>
<name>A0ABU0DI63_9HYPH</name>
<evidence type="ECO:0000256" key="7">
    <source>
        <dbReference type="ARBA" id="ARBA00023014"/>
    </source>
</evidence>
<dbReference type="InterPro" id="IPR036008">
    <property type="entry name" value="Aconitase_4Fe-4S_dom"/>
</dbReference>
<dbReference type="SUPFAM" id="SSF52016">
    <property type="entry name" value="LeuD/IlvD-like"/>
    <property type="match status" value="1"/>
</dbReference>
<organism evidence="12 13">
    <name type="scientific">Ancylobacter vacuolatus</name>
    <dbReference type="NCBI Taxonomy" id="223389"/>
    <lineage>
        <taxon>Bacteria</taxon>
        <taxon>Pseudomonadati</taxon>
        <taxon>Pseudomonadota</taxon>
        <taxon>Alphaproteobacteria</taxon>
        <taxon>Hyphomicrobiales</taxon>
        <taxon>Xanthobacteraceae</taxon>
        <taxon>Ancylobacter</taxon>
    </lineage>
</organism>
<dbReference type="InterPro" id="IPR000573">
    <property type="entry name" value="AconitaseA/IPMdHydase_ssu_swvl"/>
</dbReference>
<dbReference type="PRINTS" id="PR00415">
    <property type="entry name" value="ACONITASE"/>
</dbReference>
<evidence type="ECO:0000256" key="2">
    <source>
        <dbReference type="ARBA" id="ARBA00004717"/>
    </source>
</evidence>
<dbReference type="Gene3D" id="3.30.499.10">
    <property type="entry name" value="Aconitase, domain 3"/>
    <property type="match status" value="2"/>
</dbReference>
<dbReference type="PANTHER" id="PTHR11670">
    <property type="entry name" value="ACONITASE/IRON-RESPONSIVE ELEMENT FAMILY MEMBER"/>
    <property type="match status" value="1"/>
</dbReference>
<keyword evidence="9 12" id="KW-0456">Lyase</keyword>
<dbReference type="RefSeq" id="WP_307060797.1">
    <property type="nucleotide sequence ID" value="NZ_JAUSUH010000005.1"/>
</dbReference>
<evidence type="ECO:0000313" key="13">
    <source>
        <dbReference type="Proteomes" id="UP001238467"/>
    </source>
</evidence>
<evidence type="ECO:0000259" key="11">
    <source>
        <dbReference type="Pfam" id="PF00694"/>
    </source>
</evidence>
<reference evidence="12 13" key="1">
    <citation type="submission" date="2023-07" db="EMBL/GenBank/DDBJ databases">
        <title>Genomic Encyclopedia of Type Strains, Phase IV (KMG-IV): sequencing the most valuable type-strain genomes for metagenomic binning, comparative biology and taxonomic classification.</title>
        <authorList>
            <person name="Goeker M."/>
        </authorList>
    </citation>
    <scope>NUCLEOTIDE SEQUENCE [LARGE SCALE GENOMIC DNA]</scope>
    <source>
        <strain evidence="12 13">DSM 1277</strain>
    </source>
</reference>
<keyword evidence="7 9" id="KW-0411">Iron-sulfur</keyword>
<gene>
    <name evidence="12" type="ORF">J2S76_002531</name>
</gene>
<evidence type="ECO:0000256" key="1">
    <source>
        <dbReference type="ARBA" id="ARBA00001966"/>
    </source>
</evidence>
<evidence type="ECO:0000256" key="4">
    <source>
        <dbReference type="ARBA" id="ARBA00022485"/>
    </source>
</evidence>
<comment type="catalytic activity">
    <reaction evidence="8 9">
        <text>citrate = D-threo-isocitrate</text>
        <dbReference type="Rhea" id="RHEA:10336"/>
        <dbReference type="ChEBI" id="CHEBI:15562"/>
        <dbReference type="ChEBI" id="CHEBI:16947"/>
        <dbReference type="EC" id="4.2.1.3"/>
    </reaction>
</comment>
<dbReference type="Pfam" id="PF00694">
    <property type="entry name" value="Aconitase_C"/>
    <property type="match status" value="1"/>
</dbReference>
<dbReference type="Proteomes" id="UP001238467">
    <property type="component" value="Unassembled WGS sequence"/>
</dbReference>
<evidence type="ECO:0000256" key="9">
    <source>
        <dbReference type="RuleBase" id="RU361275"/>
    </source>
</evidence>
<dbReference type="NCBIfam" id="TIGR01341">
    <property type="entry name" value="aconitase_1"/>
    <property type="match status" value="1"/>
</dbReference>
<dbReference type="NCBIfam" id="NF006757">
    <property type="entry name" value="PRK09277.1"/>
    <property type="match status" value="1"/>
</dbReference>
<comment type="similarity">
    <text evidence="3 9">Belongs to the aconitase/IPM isomerase family.</text>
</comment>
<dbReference type="InterPro" id="IPR006249">
    <property type="entry name" value="Aconitase/IRP2"/>
</dbReference>
<comment type="caution">
    <text evidence="12">The sequence shown here is derived from an EMBL/GenBank/DDBJ whole genome shotgun (WGS) entry which is preliminary data.</text>
</comment>
<evidence type="ECO:0000259" key="10">
    <source>
        <dbReference type="Pfam" id="PF00330"/>
    </source>
</evidence>
<keyword evidence="13" id="KW-1185">Reference proteome</keyword>
<keyword evidence="4 9" id="KW-0004">4Fe-4S</keyword>
<comment type="function">
    <text evidence="9">Catalyzes the isomerization of citrate to isocitrate via cis-aconitate.</text>
</comment>
<dbReference type="InterPro" id="IPR001030">
    <property type="entry name" value="Acoase/IPM_deHydtase_lsu_aba"/>
</dbReference>
<dbReference type="Pfam" id="PF00330">
    <property type="entry name" value="Aconitase"/>
    <property type="match status" value="1"/>
</dbReference>
<dbReference type="NCBIfam" id="NF009520">
    <property type="entry name" value="PRK12881.1"/>
    <property type="match status" value="1"/>
</dbReference>